<reference evidence="4" key="3">
    <citation type="submission" date="2015-04" db="UniProtKB">
        <authorList>
            <consortium name="EnsemblPlants"/>
        </authorList>
    </citation>
    <scope>IDENTIFICATION</scope>
    <source>
        <strain evidence="4">cv. Jemalong A17</strain>
    </source>
</reference>
<protein>
    <submittedName>
        <fullName evidence="2 4">Uncharacterized protein</fullName>
    </submittedName>
</protein>
<feature type="compositionally biased region" description="Acidic residues" evidence="1">
    <location>
        <begin position="150"/>
        <end position="181"/>
    </location>
</feature>
<reference evidence="2 5" key="1">
    <citation type="journal article" date="2011" name="Nature">
        <title>The Medicago genome provides insight into the evolution of rhizobial symbioses.</title>
        <authorList>
            <person name="Young N.D."/>
            <person name="Debelle F."/>
            <person name="Oldroyd G.E."/>
            <person name="Geurts R."/>
            <person name="Cannon S.B."/>
            <person name="Udvardi M.K."/>
            <person name="Benedito V.A."/>
            <person name="Mayer K.F."/>
            <person name="Gouzy J."/>
            <person name="Schoof H."/>
            <person name="Van de Peer Y."/>
            <person name="Proost S."/>
            <person name="Cook D.R."/>
            <person name="Meyers B.C."/>
            <person name="Spannagl M."/>
            <person name="Cheung F."/>
            <person name="De Mita S."/>
            <person name="Krishnakumar V."/>
            <person name="Gundlach H."/>
            <person name="Zhou S."/>
            <person name="Mudge J."/>
            <person name="Bharti A.K."/>
            <person name="Murray J.D."/>
            <person name="Naoumkina M.A."/>
            <person name="Rosen B."/>
            <person name="Silverstein K.A."/>
            <person name="Tang H."/>
            <person name="Rombauts S."/>
            <person name="Zhao P.X."/>
            <person name="Zhou P."/>
            <person name="Barbe V."/>
            <person name="Bardou P."/>
            <person name="Bechner M."/>
            <person name="Bellec A."/>
            <person name="Berger A."/>
            <person name="Berges H."/>
            <person name="Bidwell S."/>
            <person name="Bisseling T."/>
            <person name="Choisne N."/>
            <person name="Couloux A."/>
            <person name="Denny R."/>
            <person name="Deshpande S."/>
            <person name="Dai X."/>
            <person name="Doyle J.J."/>
            <person name="Dudez A.M."/>
            <person name="Farmer A.D."/>
            <person name="Fouteau S."/>
            <person name="Franken C."/>
            <person name="Gibelin C."/>
            <person name="Gish J."/>
            <person name="Goldstein S."/>
            <person name="Gonzalez A.J."/>
            <person name="Green P.J."/>
            <person name="Hallab A."/>
            <person name="Hartog M."/>
            <person name="Hua A."/>
            <person name="Humphray S.J."/>
            <person name="Jeong D.H."/>
            <person name="Jing Y."/>
            <person name="Jocker A."/>
            <person name="Kenton S.M."/>
            <person name="Kim D.J."/>
            <person name="Klee K."/>
            <person name="Lai H."/>
            <person name="Lang C."/>
            <person name="Lin S."/>
            <person name="Macmil S.L."/>
            <person name="Magdelenat G."/>
            <person name="Matthews L."/>
            <person name="McCorrison J."/>
            <person name="Monaghan E.L."/>
            <person name="Mun J.H."/>
            <person name="Najar F.Z."/>
            <person name="Nicholson C."/>
            <person name="Noirot C."/>
            <person name="O'Bleness M."/>
            <person name="Paule C.R."/>
            <person name="Poulain J."/>
            <person name="Prion F."/>
            <person name="Qin B."/>
            <person name="Qu C."/>
            <person name="Retzel E.F."/>
            <person name="Riddle C."/>
            <person name="Sallet E."/>
            <person name="Samain S."/>
            <person name="Samson N."/>
            <person name="Sanders I."/>
            <person name="Saurat O."/>
            <person name="Scarpelli C."/>
            <person name="Schiex T."/>
            <person name="Segurens B."/>
            <person name="Severin A.J."/>
            <person name="Sherrier D.J."/>
            <person name="Shi R."/>
            <person name="Sims S."/>
            <person name="Singer S.R."/>
            <person name="Sinharoy S."/>
            <person name="Sterck L."/>
            <person name="Viollet A."/>
            <person name="Wang B.B."/>
            <person name="Wang K."/>
            <person name="Wang M."/>
            <person name="Wang X."/>
            <person name="Warfsmann J."/>
            <person name="Weissenbach J."/>
            <person name="White D.D."/>
            <person name="White J.D."/>
            <person name="Wiley G.B."/>
            <person name="Wincker P."/>
            <person name="Xing Y."/>
            <person name="Yang L."/>
            <person name="Yao Z."/>
            <person name="Ying F."/>
            <person name="Zhai J."/>
            <person name="Zhou L."/>
            <person name="Zuber A."/>
            <person name="Denarie J."/>
            <person name="Dixon R.A."/>
            <person name="May G.D."/>
            <person name="Schwartz D.C."/>
            <person name="Rogers J."/>
            <person name="Quetier F."/>
            <person name="Town C.D."/>
            <person name="Roe B.A."/>
        </authorList>
    </citation>
    <scope>NUCLEOTIDE SEQUENCE [LARGE SCALE GENOMIC DNA]</scope>
    <source>
        <strain evidence="2">A17</strain>
        <strain evidence="4 5">cv. Jemalong A17</strain>
    </source>
</reference>
<sequence length="449" mass="49715">MGCFLGCFGSSKHNRHQVLQRDANSSKPHQYNVPLVQDHSKTLLSPSLESPQPQVKTEEVLLFNKKTEEERGCCRDNIEEEVSVTVRKKVTFDSNVKTYESVLPEEGGKEEALAEPNHSKSSSCEDSSSVTSTSTGSYPPHHRYQNCRDSDDEEEEVLDDWASDLSDDEEEDDGVREEGDELGVEFEEDGMGYSKLRVRDDIIDHVFTEEVDSPIPTYERDVESIGVNFNARDRSVYVHSVLNPVENMAQWKVVKAKRTPRSRPQKENFVSSNHESEVSFGVKEILEAGTPKKLNQEIPVDASLSNWLGSSGTTTPVNKACLYAGGGIGTPDRSISQQGSNSVISLEDRPILGALTMEEIKQFSATSSPRKSPCKSPDEMPIIGTVGSYWNANEGSGSPSSFKGIPNTTSKYREDKKVNWHATPFETRLEKALNRDAAEAGSTCVPHAF</sequence>
<evidence type="ECO:0000313" key="6">
    <source>
        <dbReference type="Proteomes" id="UP000265566"/>
    </source>
</evidence>
<keyword evidence="5" id="KW-1185">Reference proteome</keyword>
<dbReference type="EMBL" id="PSQE01000001">
    <property type="protein sequence ID" value="RHN79993.1"/>
    <property type="molecule type" value="Genomic_DNA"/>
</dbReference>
<dbReference type="EnsemblPlants" id="KEH42481">
    <property type="protein sequence ID" value="KEH42481"/>
    <property type="gene ID" value="MTR_1g069610"/>
</dbReference>
<dbReference type="KEGG" id="mtr:25484219"/>
<proteinExistence type="predicted"/>
<name>A0A072VLJ2_MEDTR</name>
<dbReference type="PANTHER" id="PTHR33318:SF4">
    <property type="entry name" value="OS04G0511700 PROTEIN"/>
    <property type="match status" value="1"/>
</dbReference>
<dbReference type="ExpressionAtlas" id="A0A072VLJ2">
    <property type="expression patterns" value="differential"/>
</dbReference>
<feature type="region of interest" description="Disordered" evidence="1">
    <location>
        <begin position="101"/>
        <end position="181"/>
    </location>
</feature>
<gene>
    <name evidence="4" type="primary">25484219</name>
    <name evidence="2" type="ordered locus">MTR_1g069610</name>
    <name evidence="3" type="ORF">MtrunA17_Chr1g0183391</name>
</gene>
<dbReference type="Proteomes" id="UP000265566">
    <property type="component" value="Chromosome 1"/>
</dbReference>
<evidence type="ECO:0000313" key="4">
    <source>
        <dbReference type="EnsemblPlants" id="KEH42481"/>
    </source>
</evidence>
<dbReference type="PANTHER" id="PTHR33318">
    <property type="entry name" value="ASPARTYL/GLUTAMYL-TRNA(ASN/GLN) AMIDOTRANSFERASE SUBUNIT"/>
    <property type="match status" value="1"/>
</dbReference>
<evidence type="ECO:0000256" key="1">
    <source>
        <dbReference type="SAM" id="MobiDB-lite"/>
    </source>
</evidence>
<dbReference type="AlphaFoldDB" id="A0A072VLJ2"/>
<evidence type="ECO:0000313" key="5">
    <source>
        <dbReference type="Proteomes" id="UP000002051"/>
    </source>
</evidence>
<accession>A0A072VLJ2</accession>
<organism evidence="2 5">
    <name type="scientific">Medicago truncatula</name>
    <name type="common">Barrel medic</name>
    <name type="synonym">Medicago tribuloides</name>
    <dbReference type="NCBI Taxonomy" id="3880"/>
    <lineage>
        <taxon>Eukaryota</taxon>
        <taxon>Viridiplantae</taxon>
        <taxon>Streptophyta</taxon>
        <taxon>Embryophyta</taxon>
        <taxon>Tracheophyta</taxon>
        <taxon>Spermatophyta</taxon>
        <taxon>Magnoliopsida</taxon>
        <taxon>eudicotyledons</taxon>
        <taxon>Gunneridae</taxon>
        <taxon>Pentapetalae</taxon>
        <taxon>rosids</taxon>
        <taxon>fabids</taxon>
        <taxon>Fabales</taxon>
        <taxon>Fabaceae</taxon>
        <taxon>Papilionoideae</taxon>
        <taxon>50 kb inversion clade</taxon>
        <taxon>NPAAA clade</taxon>
        <taxon>Hologalegina</taxon>
        <taxon>IRL clade</taxon>
        <taxon>Trifolieae</taxon>
        <taxon>Medicago</taxon>
    </lineage>
</organism>
<dbReference type="Gramene" id="rna3860">
    <property type="protein sequence ID" value="RHN79993.1"/>
    <property type="gene ID" value="gene3860"/>
</dbReference>
<evidence type="ECO:0000313" key="3">
    <source>
        <dbReference type="EMBL" id="RHN79993.1"/>
    </source>
</evidence>
<dbReference type="Proteomes" id="UP000002051">
    <property type="component" value="Unassembled WGS sequence"/>
</dbReference>
<dbReference type="OrthoDB" id="1925835at2759"/>
<reference evidence="2 5" key="2">
    <citation type="journal article" date="2014" name="BMC Genomics">
        <title>An improved genome release (version Mt4.0) for the model legume Medicago truncatula.</title>
        <authorList>
            <person name="Tang H."/>
            <person name="Krishnakumar V."/>
            <person name="Bidwell S."/>
            <person name="Rosen B."/>
            <person name="Chan A."/>
            <person name="Zhou S."/>
            <person name="Gentzbittel L."/>
            <person name="Childs K.L."/>
            <person name="Yandell M."/>
            <person name="Gundlach H."/>
            <person name="Mayer K.F."/>
            <person name="Schwartz D.C."/>
            <person name="Town C.D."/>
        </authorList>
    </citation>
    <scope>GENOME REANNOTATION</scope>
    <source>
        <strain evidence="2">A17</strain>
        <strain evidence="4 5">cv. Jemalong A17</strain>
    </source>
</reference>
<dbReference type="STRING" id="3880.A0A072VLJ2"/>
<feature type="compositionally biased region" description="Low complexity" evidence="1">
    <location>
        <begin position="119"/>
        <end position="137"/>
    </location>
</feature>
<dbReference type="InterPro" id="IPR039300">
    <property type="entry name" value="JASON"/>
</dbReference>
<reference evidence="3" key="5">
    <citation type="journal article" date="2018" name="Nat. Plants">
        <title>Whole-genome landscape of Medicago truncatula symbiotic genes.</title>
        <authorList>
            <person name="Pecrix Y."/>
            <person name="Gamas P."/>
            <person name="Carrere S."/>
        </authorList>
    </citation>
    <scope>NUCLEOTIDE SEQUENCE</scope>
    <source>
        <tissue evidence="3">Leaves</tissue>
    </source>
</reference>
<dbReference type="EMBL" id="CM001217">
    <property type="protein sequence ID" value="KEH42481.1"/>
    <property type="molecule type" value="Genomic_DNA"/>
</dbReference>
<reference evidence="6" key="4">
    <citation type="journal article" date="2018" name="Nat. Plants">
        <title>Whole-genome landscape of Medicago truncatula symbiotic genes.</title>
        <authorList>
            <person name="Pecrix Y."/>
            <person name="Staton S.E."/>
            <person name="Sallet E."/>
            <person name="Lelandais-Briere C."/>
            <person name="Moreau S."/>
            <person name="Carrere S."/>
            <person name="Blein T."/>
            <person name="Jardinaud M.F."/>
            <person name="Latrasse D."/>
            <person name="Zouine M."/>
            <person name="Zahm M."/>
            <person name="Kreplak J."/>
            <person name="Mayjonade B."/>
            <person name="Satge C."/>
            <person name="Perez M."/>
            <person name="Cauet S."/>
            <person name="Marande W."/>
            <person name="Chantry-Darmon C."/>
            <person name="Lopez-Roques C."/>
            <person name="Bouchez O."/>
            <person name="Berard A."/>
            <person name="Debelle F."/>
            <person name="Munos S."/>
            <person name="Bendahmane A."/>
            <person name="Berges H."/>
            <person name="Niebel A."/>
            <person name="Buitink J."/>
            <person name="Frugier F."/>
            <person name="Benhamed M."/>
            <person name="Crespi M."/>
            <person name="Gouzy J."/>
            <person name="Gamas P."/>
        </authorList>
    </citation>
    <scope>NUCLEOTIDE SEQUENCE [LARGE SCALE GENOMIC DNA]</scope>
    <source>
        <strain evidence="6">cv. Jemalong A17</strain>
    </source>
</reference>
<dbReference type="HOGENOM" id="CLU_040235_1_0_1"/>
<evidence type="ECO:0000313" key="2">
    <source>
        <dbReference type="EMBL" id="KEH42481.1"/>
    </source>
</evidence>
<dbReference type="GO" id="GO:0007142">
    <property type="term" value="P:male meiosis II"/>
    <property type="evidence" value="ECO:0007669"/>
    <property type="project" value="InterPro"/>
</dbReference>